<keyword evidence="3 4" id="KW-0472">Membrane</keyword>
<feature type="transmembrane region" description="Helical" evidence="4">
    <location>
        <begin position="103"/>
        <end position="126"/>
    </location>
</feature>
<reference evidence="6 9" key="1">
    <citation type="submission" date="2021-01" db="EMBL/GenBank/DDBJ databases">
        <title>Diatom-associated Roseobacters Show Island Model of Population Structure.</title>
        <authorList>
            <person name="Qu L."/>
            <person name="Feng X."/>
            <person name="Chen Y."/>
            <person name="Li L."/>
            <person name="Wang X."/>
            <person name="Hu Z."/>
            <person name="Wang H."/>
            <person name="Luo H."/>
        </authorList>
    </citation>
    <scope>NUCLEOTIDE SEQUENCE</scope>
    <source>
        <strain evidence="7 9">CC28-63</strain>
        <strain evidence="6">CC28-69</strain>
    </source>
</reference>
<keyword evidence="2 4" id="KW-1133">Transmembrane helix</keyword>
<feature type="transmembrane region" description="Helical" evidence="4">
    <location>
        <begin position="349"/>
        <end position="372"/>
    </location>
</feature>
<dbReference type="InterPro" id="IPR050327">
    <property type="entry name" value="Proton-linked_MCT"/>
</dbReference>
<protein>
    <submittedName>
        <fullName evidence="6">MFS transporter</fullName>
    </submittedName>
</protein>
<dbReference type="Proteomes" id="UP000809440">
    <property type="component" value="Unassembled WGS sequence"/>
</dbReference>
<evidence type="ECO:0000256" key="2">
    <source>
        <dbReference type="ARBA" id="ARBA00022989"/>
    </source>
</evidence>
<evidence type="ECO:0000313" key="7">
    <source>
        <dbReference type="EMBL" id="MBM2417289.1"/>
    </source>
</evidence>
<evidence type="ECO:0000256" key="4">
    <source>
        <dbReference type="SAM" id="Phobius"/>
    </source>
</evidence>
<dbReference type="InterPro" id="IPR011701">
    <property type="entry name" value="MFS"/>
</dbReference>
<accession>A0A9Q2P9J2</accession>
<feature type="transmembrane region" description="Helical" evidence="4">
    <location>
        <begin position="169"/>
        <end position="189"/>
    </location>
</feature>
<dbReference type="OrthoDB" id="1404228at2"/>
<evidence type="ECO:0000256" key="1">
    <source>
        <dbReference type="ARBA" id="ARBA00022692"/>
    </source>
</evidence>
<keyword evidence="9" id="KW-1185">Reference proteome</keyword>
<name>A0A9Q2P9J2_9RHOB</name>
<feature type="transmembrane region" description="Helical" evidence="4">
    <location>
        <begin position="254"/>
        <end position="275"/>
    </location>
</feature>
<comment type="caution">
    <text evidence="6">The sequence shown here is derived from an EMBL/GenBank/DDBJ whole genome shotgun (WGS) entry which is preliminary data.</text>
</comment>
<feature type="transmembrane region" description="Helical" evidence="4">
    <location>
        <begin position="310"/>
        <end position="328"/>
    </location>
</feature>
<organism evidence="6 8">
    <name type="scientific">Marivita cryptomonadis</name>
    <dbReference type="NCBI Taxonomy" id="505252"/>
    <lineage>
        <taxon>Bacteria</taxon>
        <taxon>Pseudomonadati</taxon>
        <taxon>Pseudomonadota</taxon>
        <taxon>Alphaproteobacteria</taxon>
        <taxon>Rhodobacterales</taxon>
        <taxon>Roseobacteraceae</taxon>
        <taxon>Marivita</taxon>
    </lineage>
</organism>
<feature type="transmembrane region" description="Helical" evidence="4">
    <location>
        <begin position="138"/>
        <end position="163"/>
    </location>
</feature>
<feature type="transmembrane region" description="Helical" evidence="4">
    <location>
        <begin position="79"/>
        <end position="97"/>
    </location>
</feature>
<dbReference type="SUPFAM" id="SSF103473">
    <property type="entry name" value="MFS general substrate transporter"/>
    <property type="match status" value="1"/>
</dbReference>
<dbReference type="RefSeq" id="WP_085627918.1">
    <property type="nucleotide sequence ID" value="NZ_JAFBWU010000005.1"/>
</dbReference>
<evidence type="ECO:0000313" key="8">
    <source>
        <dbReference type="Proteomes" id="UP000755667"/>
    </source>
</evidence>
<feature type="domain" description="Major facilitator superfamily (MFS) profile" evidence="5">
    <location>
        <begin position="13"/>
        <end position="401"/>
    </location>
</feature>
<evidence type="ECO:0000256" key="3">
    <source>
        <dbReference type="ARBA" id="ARBA00023136"/>
    </source>
</evidence>
<dbReference type="PANTHER" id="PTHR11360">
    <property type="entry name" value="MONOCARBOXYLATE TRANSPORTER"/>
    <property type="match status" value="1"/>
</dbReference>
<evidence type="ECO:0000259" key="5">
    <source>
        <dbReference type="PROSITE" id="PS50850"/>
    </source>
</evidence>
<sequence>MRLTEYLRANAPFLTAGAMLTFLSSFGQTYFISLFAGEIRLAFDLSHGAWGGIYMVGTMASAAVMVWAGGLTDLFRVRLLGPVVLVGLALSCLAMAFNPWVWALPVIIFALRFFGQGMCSHIAVVAMARWFVATRGRALSIATLGFAVGEALVPLTVVAAMTMMAWQNLWILGAVICIGAVPILGRLLAQERTPASHAETDVSFGMSGRHWRRMDVLRHPLFWCMVPAVLGPAAFNTAFFFHQVHVSEVKGLEHLVFVSFFPLYTAVGITSMVVSGWALDKLGTARLTPFYQLPMVVAFLLFAVSESPAVLALGFVFLGITSGANSTLPNAFWAEFYGTAHIGAIKSMATAVMVLGSAIGPGVTGLLIDVGVGIETQFIGVAAYFCVTTALMVLGITRAARDLPLAQVATEIRTQQP</sequence>
<feature type="transmembrane region" description="Helical" evidence="4">
    <location>
        <begin position="12"/>
        <end position="36"/>
    </location>
</feature>
<dbReference type="PANTHER" id="PTHR11360:SF308">
    <property type="entry name" value="BLL3089 PROTEIN"/>
    <property type="match status" value="1"/>
</dbReference>
<dbReference type="InterPro" id="IPR020846">
    <property type="entry name" value="MFS_dom"/>
</dbReference>
<evidence type="ECO:0000313" key="9">
    <source>
        <dbReference type="Proteomes" id="UP000809440"/>
    </source>
</evidence>
<dbReference type="EMBL" id="JAFBXF010000005">
    <property type="protein sequence ID" value="MBM2417289.1"/>
    <property type="molecule type" value="Genomic_DNA"/>
</dbReference>
<dbReference type="Pfam" id="PF07690">
    <property type="entry name" value="MFS_1"/>
    <property type="match status" value="1"/>
</dbReference>
<feature type="transmembrane region" description="Helical" evidence="4">
    <location>
        <begin position="221"/>
        <end position="242"/>
    </location>
</feature>
<evidence type="ECO:0000313" key="6">
    <source>
        <dbReference type="EMBL" id="MBM2412474.1"/>
    </source>
</evidence>
<feature type="transmembrane region" description="Helical" evidence="4">
    <location>
        <begin position="378"/>
        <end position="397"/>
    </location>
</feature>
<dbReference type="Proteomes" id="UP000755667">
    <property type="component" value="Unassembled WGS sequence"/>
</dbReference>
<dbReference type="InterPro" id="IPR036259">
    <property type="entry name" value="MFS_trans_sf"/>
</dbReference>
<gene>
    <name evidence="6" type="ORF">JQX41_09200</name>
    <name evidence="7" type="ORF">JQX48_09935</name>
</gene>
<dbReference type="EMBL" id="JAFBXE010000005">
    <property type="protein sequence ID" value="MBM2412474.1"/>
    <property type="molecule type" value="Genomic_DNA"/>
</dbReference>
<dbReference type="AlphaFoldDB" id="A0A9Q2P9J2"/>
<feature type="transmembrane region" description="Helical" evidence="4">
    <location>
        <begin position="48"/>
        <end position="67"/>
    </location>
</feature>
<dbReference type="GeneID" id="62639631"/>
<dbReference type="GO" id="GO:0022857">
    <property type="term" value="F:transmembrane transporter activity"/>
    <property type="evidence" value="ECO:0007669"/>
    <property type="project" value="InterPro"/>
</dbReference>
<proteinExistence type="predicted"/>
<keyword evidence="1 4" id="KW-0812">Transmembrane</keyword>
<dbReference type="PROSITE" id="PS50850">
    <property type="entry name" value="MFS"/>
    <property type="match status" value="1"/>
</dbReference>
<dbReference type="Gene3D" id="1.20.1250.20">
    <property type="entry name" value="MFS general substrate transporter like domains"/>
    <property type="match status" value="2"/>
</dbReference>